<evidence type="ECO:0000313" key="2">
    <source>
        <dbReference type="EMBL" id="KAF5772396.1"/>
    </source>
</evidence>
<evidence type="ECO:0000259" key="1">
    <source>
        <dbReference type="PROSITE" id="PS50404"/>
    </source>
</evidence>
<sequence length="62" mass="7252">MTLKVYCDRIFQPSRAILIFCKMNGIDFEEITINILKGEQHTPEYKGLFSLICMNKIIINNK</sequence>
<dbReference type="EMBL" id="MNCJ02000328">
    <property type="protein sequence ID" value="KAF5772396.1"/>
    <property type="molecule type" value="Genomic_DNA"/>
</dbReference>
<feature type="domain" description="GST N-terminal" evidence="1">
    <location>
        <begin position="1"/>
        <end position="62"/>
    </location>
</feature>
<dbReference type="Gramene" id="mRNA:HanXRQr2_Chr13g0576381">
    <property type="protein sequence ID" value="mRNA:HanXRQr2_Chr13g0576381"/>
    <property type="gene ID" value="HanXRQr2_Chr13g0576381"/>
</dbReference>
<dbReference type="Gene3D" id="3.40.30.10">
    <property type="entry name" value="Glutaredoxin"/>
    <property type="match status" value="1"/>
</dbReference>
<evidence type="ECO:0000313" key="3">
    <source>
        <dbReference type="Proteomes" id="UP000215914"/>
    </source>
</evidence>
<proteinExistence type="predicted"/>
<accession>A0A9K3EFD4</accession>
<dbReference type="PROSITE" id="PS50404">
    <property type="entry name" value="GST_NTER"/>
    <property type="match status" value="1"/>
</dbReference>
<dbReference type="EC" id="2.5.1.18" evidence="2"/>
<dbReference type="GO" id="GO:0004364">
    <property type="term" value="F:glutathione transferase activity"/>
    <property type="evidence" value="ECO:0007669"/>
    <property type="project" value="UniProtKB-EC"/>
</dbReference>
<dbReference type="InterPro" id="IPR004045">
    <property type="entry name" value="Glutathione_S-Trfase_N"/>
</dbReference>
<keyword evidence="2" id="KW-0808">Transferase</keyword>
<reference evidence="2" key="1">
    <citation type="journal article" date="2017" name="Nature">
        <title>The sunflower genome provides insights into oil metabolism, flowering and Asterid evolution.</title>
        <authorList>
            <person name="Badouin H."/>
            <person name="Gouzy J."/>
            <person name="Grassa C.J."/>
            <person name="Murat F."/>
            <person name="Staton S.E."/>
            <person name="Cottret L."/>
            <person name="Lelandais-Briere C."/>
            <person name="Owens G.L."/>
            <person name="Carrere S."/>
            <person name="Mayjonade B."/>
            <person name="Legrand L."/>
            <person name="Gill N."/>
            <person name="Kane N.C."/>
            <person name="Bowers J.E."/>
            <person name="Hubner S."/>
            <person name="Bellec A."/>
            <person name="Berard A."/>
            <person name="Berges H."/>
            <person name="Blanchet N."/>
            <person name="Boniface M.C."/>
            <person name="Brunel D."/>
            <person name="Catrice O."/>
            <person name="Chaidir N."/>
            <person name="Claudel C."/>
            <person name="Donnadieu C."/>
            <person name="Faraut T."/>
            <person name="Fievet G."/>
            <person name="Helmstetter N."/>
            <person name="King M."/>
            <person name="Knapp S.J."/>
            <person name="Lai Z."/>
            <person name="Le Paslier M.C."/>
            <person name="Lippi Y."/>
            <person name="Lorenzon L."/>
            <person name="Mandel J.R."/>
            <person name="Marage G."/>
            <person name="Marchand G."/>
            <person name="Marquand E."/>
            <person name="Bret-Mestries E."/>
            <person name="Morien E."/>
            <person name="Nambeesan S."/>
            <person name="Nguyen T."/>
            <person name="Pegot-Espagnet P."/>
            <person name="Pouilly N."/>
            <person name="Raftis F."/>
            <person name="Sallet E."/>
            <person name="Schiex T."/>
            <person name="Thomas J."/>
            <person name="Vandecasteele C."/>
            <person name="Vares D."/>
            <person name="Vear F."/>
            <person name="Vautrin S."/>
            <person name="Crespi M."/>
            <person name="Mangin B."/>
            <person name="Burke J.M."/>
            <person name="Salse J."/>
            <person name="Munos S."/>
            <person name="Vincourt P."/>
            <person name="Rieseberg L.H."/>
            <person name="Langlade N.B."/>
        </authorList>
    </citation>
    <scope>NUCLEOTIDE SEQUENCE</scope>
    <source>
        <tissue evidence="2">Leaves</tissue>
    </source>
</reference>
<keyword evidence="3" id="KW-1185">Reference proteome</keyword>
<dbReference type="Proteomes" id="UP000215914">
    <property type="component" value="Unassembled WGS sequence"/>
</dbReference>
<protein>
    <submittedName>
        <fullName evidence="2">Glutathione transferase</fullName>
        <ecNumber evidence="2">2.5.1.18</ecNumber>
    </submittedName>
</protein>
<reference evidence="2" key="2">
    <citation type="submission" date="2020-06" db="EMBL/GenBank/DDBJ databases">
        <title>Helianthus annuus Genome sequencing and assembly Release 2.</title>
        <authorList>
            <person name="Gouzy J."/>
            <person name="Langlade N."/>
            <person name="Munos S."/>
        </authorList>
    </citation>
    <scope>NUCLEOTIDE SEQUENCE</scope>
    <source>
        <tissue evidence="2">Leaves</tissue>
    </source>
</reference>
<dbReference type="SUPFAM" id="SSF52833">
    <property type="entry name" value="Thioredoxin-like"/>
    <property type="match status" value="1"/>
</dbReference>
<dbReference type="PANTHER" id="PTHR44750">
    <property type="entry name" value="GLUTATHIONE S-TRANSFERASE T1-RELATED"/>
    <property type="match status" value="1"/>
</dbReference>
<dbReference type="InterPro" id="IPR036249">
    <property type="entry name" value="Thioredoxin-like_sf"/>
</dbReference>
<dbReference type="AlphaFoldDB" id="A0A9K3EFD4"/>
<gene>
    <name evidence="2" type="ORF">HanXRQr2_Chr13g0576381</name>
</gene>
<organism evidence="2 3">
    <name type="scientific">Helianthus annuus</name>
    <name type="common">Common sunflower</name>
    <dbReference type="NCBI Taxonomy" id="4232"/>
    <lineage>
        <taxon>Eukaryota</taxon>
        <taxon>Viridiplantae</taxon>
        <taxon>Streptophyta</taxon>
        <taxon>Embryophyta</taxon>
        <taxon>Tracheophyta</taxon>
        <taxon>Spermatophyta</taxon>
        <taxon>Magnoliopsida</taxon>
        <taxon>eudicotyledons</taxon>
        <taxon>Gunneridae</taxon>
        <taxon>Pentapetalae</taxon>
        <taxon>asterids</taxon>
        <taxon>campanulids</taxon>
        <taxon>Asterales</taxon>
        <taxon>Asteraceae</taxon>
        <taxon>Asteroideae</taxon>
        <taxon>Heliantheae alliance</taxon>
        <taxon>Heliantheae</taxon>
        <taxon>Helianthus</taxon>
    </lineage>
</organism>
<dbReference type="InterPro" id="IPR043377">
    <property type="entry name" value="GSTT1/2/3"/>
</dbReference>
<dbReference type="PANTHER" id="PTHR44750:SF1">
    <property type="entry name" value="GLUTATHIONE S-TRANSFERASE T1-RELATED"/>
    <property type="match status" value="1"/>
</dbReference>
<comment type="caution">
    <text evidence="2">The sequence shown here is derived from an EMBL/GenBank/DDBJ whole genome shotgun (WGS) entry which is preliminary data.</text>
</comment>
<name>A0A9K3EFD4_HELAN</name>